<comment type="caution">
    <text evidence="2">The sequence shown here is derived from an EMBL/GenBank/DDBJ whole genome shotgun (WGS) entry which is preliminary data.</text>
</comment>
<dbReference type="InterPro" id="IPR055130">
    <property type="entry name" value="PreP_C"/>
</dbReference>
<dbReference type="Proteomes" id="UP001465153">
    <property type="component" value="Unassembled WGS sequence"/>
</dbReference>
<dbReference type="PANTHER" id="PTHR43016">
    <property type="entry name" value="PRESEQUENCE PROTEASE"/>
    <property type="match status" value="1"/>
</dbReference>
<dbReference type="EMBL" id="BAABWN010000016">
    <property type="protein sequence ID" value="GAA6169863.1"/>
    <property type="molecule type" value="Genomic_DNA"/>
</dbReference>
<name>A0ABQ0ADY4_9GAMM</name>
<organism evidence="2 3">
    <name type="scientific">Sessilibacter corallicola</name>
    <dbReference type="NCBI Taxonomy" id="2904075"/>
    <lineage>
        <taxon>Bacteria</taxon>
        <taxon>Pseudomonadati</taxon>
        <taxon>Pseudomonadota</taxon>
        <taxon>Gammaproteobacteria</taxon>
        <taxon>Cellvibrionales</taxon>
        <taxon>Cellvibrionaceae</taxon>
        <taxon>Sessilibacter</taxon>
    </lineage>
</organism>
<dbReference type="SMART" id="SM01264">
    <property type="entry name" value="M16C_associated"/>
    <property type="match status" value="1"/>
</dbReference>
<dbReference type="InterPro" id="IPR007863">
    <property type="entry name" value="Peptidase_M16_C"/>
</dbReference>
<evidence type="ECO:0000313" key="2">
    <source>
        <dbReference type="EMBL" id="GAA6169863.1"/>
    </source>
</evidence>
<dbReference type="PANTHER" id="PTHR43016:SF13">
    <property type="entry name" value="PRESEQUENCE PROTEASE, MITOCHONDRIAL"/>
    <property type="match status" value="1"/>
</dbReference>
<dbReference type="SUPFAM" id="SSF63411">
    <property type="entry name" value="LuxS/MPP-like metallohydrolase"/>
    <property type="match status" value="4"/>
</dbReference>
<evidence type="ECO:0000313" key="3">
    <source>
        <dbReference type="Proteomes" id="UP001465153"/>
    </source>
</evidence>
<dbReference type="InterPro" id="IPR011765">
    <property type="entry name" value="Pept_M16_N"/>
</dbReference>
<gene>
    <name evidence="2" type="ORF">NBRC116591_36750</name>
</gene>
<dbReference type="RefSeq" id="WP_353304270.1">
    <property type="nucleotide sequence ID" value="NZ_BAABWN010000016.1"/>
</dbReference>
<feature type="domain" description="Peptidase M16C associated" evidence="1">
    <location>
        <begin position="465"/>
        <end position="712"/>
    </location>
</feature>
<keyword evidence="3" id="KW-1185">Reference proteome</keyword>
<accession>A0ABQ0ADY4</accession>
<protein>
    <submittedName>
        <fullName evidence="2">Insulinase family protein</fullName>
    </submittedName>
</protein>
<dbReference type="InterPro" id="IPR013578">
    <property type="entry name" value="Peptidase_M16C_assoc"/>
</dbReference>
<reference evidence="2 3" key="1">
    <citation type="submission" date="2024-04" db="EMBL/GenBank/DDBJ databases">
        <title>Draft genome sequence of Sessilibacter corallicola NBRC 116591.</title>
        <authorList>
            <person name="Miyakawa T."/>
            <person name="Kusuya Y."/>
            <person name="Miura T."/>
        </authorList>
    </citation>
    <scope>NUCLEOTIDE SEQUENCE [LARGE SCALE GENOMIC DNA]</scope>
    <source>
        <strain evidence="2 3">KU-00831-HH</strain>
    </source>
</reference>
<dbReference type="Pfam" id="PF08367">
    <property type="entry name" value="M16C_assoc"/>
    <property type="match status" value="1"/>
</dbReference>
<proteinExistence type="predicted"/>
<dbReference type="Pfam" id="PF05193">
    <property type="entry name" value="Peptidase_M16_C"/>
    <property type="match status" value="1"/>
</dbReference>
<dbReference type="InterPro" id="IPR011249">
    <property type="entry name" value="Metalloenz_LuxS/M16"/>
</dbReference>
<sequence>MQLAAHPAFEPIQSKVIESLNITVEEYAHKKTGAQHIHIQADNNENVFLVALRTVPMDSSGVAHILEHTALCGSKKYPVRDPFFMMIRRSLNTFMNAFTSSDWTAYPFASQNRKDFNNLLDVYLDAVFFSRLDELDFAQEGHRVEFEKPDDPTSPLVFKGVVFNEMKGAMSSVPSQLWHTMCKYLFPTTTYHYNSGGDPEAIPDLSYDQLKSFYKNHYHPSNAIFMTYGDISAAEHQEKFENQALSQFDRLNYTVSVGEEKRYHAPLRVEECYPLDDSDDLNDKTHIVIGWLLGTSTDLDSVLQAQLLNSILLDNSASPLQHLLETSDLGTSPSPMCGLDDSQKELSFLCGIEGSNTDKINEFEAQILSLVEKIAEEGVPQEQLDACLHQLELHQREIGGDGYPYGLQLILSALNSATHRGNPIELLDLEPALERLRDAAKAPDFVQNLIKKLLLNNPHRVTLAMRPDTQISDRKQAAEKLRLSLLKDSLNDEQKSKIVDQAAKLVERQNQVDDESILPKVTVSDVPASTHYCEGNTRQVGDSSLSVYNAGTNGLVYQQMVIDLPELSPELLQLLPLYSVCLTELGVGEKDYLAVQQWQANVAGSFNAFSTIRGKIDDVQNVSGVITLSGKALARNQSELTDLMQQTLDGVRFDEHARIKELVAQIRARREMSVTGSGHSLAMAAACAGMSAGAKISHTLSGLAGIQALKALDDSIKSSETELADFAENLAKIHNVVKKQTRQFFLATEEHHLDNSITEIEKYWHKPSGENPSRFSCEPVNATVNQAWITNTQVNFCAKAYPTVPMTHADAPVLTVLAGFLRNGFLHRSIREQGGAYGGGASHDSSIGSFRFFSYRDPRLEETLADFDTSIDWLLTHDHSAQSLEEAILGVVASLDKPSSPAGEAKQTFHAELFGKNQSQREEFRKRILAVSIEDLKRVAKQYLTQDKASVAVVSNSNNAVVFDKLELDVQKL</sequence>
<dbReference type="Pfam" id="PF00675">
    <property type="entry name" value="Peptidase_M16"/>
    <property type="match status" value="1"/>
</dbReference>
<dbReference type="Pfam" id="PF22516">
    <property type="entry name" value="PreP_C"/>
    <property type="match status" value="1"/>
</dbReference>
<dbReference type="Gene3D" id="3.30.830.10">
    <property type="entry name" value="Metalloenzyme, LuxS/M16 peptidase-like"/>
    <property type="match status" value="4"/>
</dbReference>
<evidence type="ECO:0000259" key="1">
    <source>
        <dbReference type="SMART" id="SM01264"/>
    </source>
</evidence>